<evidence type="ECO:0000313" key="3">
    <source>
        <dbReference type="Proteomes" id="UP000012338"/>
    </source>
</evidence>
<feature type="domain" description="Dienelactone hydrolase" evidence="1">
    <location>
        <begin position="33"/>
        <end position="256"/>
    </location>
</feature>
<dbReference type="OrthoDB" id="17560at2759"/>
<organism evidence="2 3">
    <name type="scientific">Cochliobolus heterostrophus (strain C4 / ATCC 48331 / race T)</name>
    <name type="common">Southern corn leaf blight fungus</name>
    <name type="synonym">Bipolaris maydis</name>
    <dbReference type="NCBI Taxonomy" id="665024"/>
    <lineage>
        <taxon>Eukaryota</taxon>
        <taxon>Fungi</taxon>
        <taxon>Dikarya</taxon>
        <taxon>Ascomycota</taxon>
        <taxon>Pezizomycotina</taxon>
        <taxon>Dothideomycetes</taxon>
        <taxon>Pleosporomycetidae</taxon>
        <taxon>Pleosporales</taxon>
        <taxon>Pleosporineae</taxon>
        <taxon>Pleosporaceae</taxon>
        <taxon>Bipolaris</taxon>
    </lineage>
</organism>
<reference evidence="3" key="2">
    <citation type="journal article" date="2013" name="PLoS Genet.">
        <title>Comparative genome structure, secondary metabolite, and effector coding capacity across Cochliobolus pathogens.</title>
        <authorList>
            <person name="Condon B.J."/>
            <person name="Leng Y."/>
            <person name="Wu D."/>
            <person name="Bushley K.E."/>
            <person name="Ohm R.A."/>
            <person name="Otillar R."/>
            <person name="Martin J."/>
            <person name="Schackwitz W."/>
            <person name="Grimwood J."/>
            <person name="MohdZainudin N."/>
            <person name="Xue C."/>
            <person name="Wang R."/>
            <person name="Manning V.A."/>
            <person name="Dhillon B."/>
            <person name="Tu Z.J."/>
            <person name="Steffenson B.J."/>
            <person name="Salamov A."/>
            <person name="Sun H."/>
            <person name="Lowry S."/>
            <person name="LaButti K."/>
            <person name="Han J."/>
            <person name="Copeland A."/>
            <person name="Lindquist E."/>
            <person name="Barry K."/>
            <person name="Schmutz J."/>
            <person name="Baker S.E."/>
            <person name="Ciuffetti L.M."/>
            <person name="Grigoriev I.V."/>
            <person name="Zhong S."/>
            <person name="Turgeon B.G."/>
        </authorList>
    </citation>
    <scope>NUCLEOTIDE SEQUENCE [LARGE SCALE GENOMIC DNA]</scope>
    <source>
        <strain evidence="3">C4 / ATCC 48331 / race T</strain>
    </source>
</reference>
<evidence type="ECO:0000313" key="2">
    <source>
        <dbReference type="EMBL" id="ENI00120.1"/>
    </source>
</evidence>
<reference evidence="2 3" key="1">
    <citation type="journal article" date="2012" name="PLoS Pathog.">
        <title>Diverse lifestyles and strategies of plant pathogenesis encoded in the genomes of eighteen Dothideomycetes fungi.</title>
        <authorList>
            <person name="Ohm R.A."/>
            <person name="Feau N."/>
            <person name="Henrissat B."/>
            <person name="Schoch C.L."/>
            <person name="Horwitz B.A."/>
            <person name="Barry K.W."/>
            <person name="Condon B.J."/>
            <person name="Copeland A.C."/>
            <person name="Dhillon B."/>
            <person name="Glaser F."/>
            <person name="Hesse C.N."/>
            <person name="Kosti I."/>
            <person name="LaButti K."/>
            <person name="Lindquist E.A."/>
            <person name="Lucas S."/>
            <person name="Salamov A.A."/>
            <person name="Bradshaw R.E."/>
            <person name="Ciuffetti L."/>
            <person name="Hamelin R.C."/>
            <person name="Kema G.H.J."/>
            <person name="Lawrence C."/>
            <person name="Scott J.A."/>
            <person name="Spatafora J.W."/>
            <person name="Turgeon B.G."/>
            <person name="de Wit P.J.G.M."/>
            <person name="Zhong S."/>
            <person name="Goodwin S.B."/>
            <person name="Grigoriev I.V."/>
        </authorList>
    </citation>
    <scope>NUCLEOTIDE SEQUENCE [LARGE SCALE GENOMIC DNA]</scope>
    <source>
        <strain evidence="3">C4 / ATCC 48331 / race T</strain>
    </source>
</reference>
<proteinExistence type="predicted"/>
<dbReference type="InterPro" id="IPR002925">
    <property type="entry name" value="Dienelactn_hydro"/>
</dbReference>
<dbReference type="PANTHER" id="PTHR17630:SF44">
    <property type="entry name" value="PROTEIN AIM2"/>
    <property type="match status" value="1"/>
</dbReference>
<dbReference type="Proteomes" id="UP000012338">
    <property type="component" value="Unassembled WGS sequence"/>
</dbReference>
<sequence>MASNPMAKCCIVGVKHQGTPKGNVKQIGNTKVRTYFTYPDDGSTQNAILLMTDALGMDFLNTQLIADQFAANGYLVAIPDVFNGTHIRFPFPSSFSLQEWVDNTMPRPPTVDLIYEAVIKHLRNELGVKRLGGIGYCFGGKYVCRWLKPGALDAGFIAHPSFVEADEVRGVERPLSIAAAGGSSAKMRGTETDDVFPAEKRHQTEDILRETKVLYQVFLYSHVEHGFATKGDLENDRARFAKEQAFFQAVFWMDEYVKRGRDA</sequence>
<dbReference type="Pfam" id="PF01738">
    <property type="entry name" value="DLH"/>
    <property type="match status" value="1"/>
</dbReference>
<name>N4WLC2_COCH4</name>
<dbReference type="AlphaFoldDB" id="N4WLC2"/>
<gene>
    <name evidence="2" type="ORF">COCC4DRAFT_27893</name>
</gene>
<dbReference type="GO" id="GO:0016787">
    <property type="term" value="F:hydrolase activity"/>
    <property type="evidence" value="ECO:0007669"/>
    <property type="project" value="InterPro"/>
</dbReference>
<dbReference type="PANTHER" id="PTHR17630">
    <property type="entry name" value="DIENELACTONE HYDROLASE"/>
    <property type="match status" value="1"/>
</dbReference>
<protein>
    <recommendedName>
        <fullName evidence="1">Dienelactone hydrolase domain-containing protein</fullName>
    </recommendedName>
</protein>
<dbReference type="EMBL" id="KB733478">
    <property type="protein sequence ID" value="ENI00120.1"/>
    <property type="molecule type" value="Genomic_DNA"/>
</dbReference>
<dbReference type="SUPFAM" id="SSF53474">
    <property type="entry name" value="alpha/beta-Hydrolases"/>
    <property type="match status" value="1"/>
</dbReference>
<accession>N4WLC2</accession>
<dbReference type="HOGENOM" id="CLU_054590_2_1_1"/>
<dbReference type="InterPro" id="IPR029058">
    <property type="entry name" value="AB_hydrolase_fold"/>
</dbReference>
<evidence type="ECO:0000259" key="1">
    <source>
        <dbReference type="Pfam" id="PF01738"/>
    </source>
</evidence>
<keyword evidence="3" id="KW-1185">Reference proteome</keyword>
<dbReference type="Gene3D" id="3.40.50.1820">
    <property type="entry name" value="alpha/beta hydrolase"/>
    <property type="match status" value="1"/>
</dbReference>